<dbReference type="EMBL" id="CALNXI010003390">
    <property type="protein sequence ID" value="CAH3193125.1"/>
    <property type="molecule type" value="Genomic_DNA"/>
</dbReference>
<organism evidence="1 2">
    <name type="scientific">Porites evermanni</name>
    <dbReference type="NCBI Taxonomy" id="104178"/>
    <lineage>
        <taxon>Eukaryota</taxon>
        <taxon>Metazoa</taxon>
        <taxon>Cnidaria</taxon>
        <taxon>Anthozoa</taxon>
        <taxon>Hexacorallia</taxon>
        <taxon>Scleractinia</taxon>
        <taxon>Fungiina</taxon>
        <taxon>Poritidae</taxon>
        <taxon>Porites</taxon>
    </lineage>
</organism>
<accession>A0ABN8SPD0</accession>
<dbReference type="PANTHER" id="PTHR47526:SF3">
    <property type="entry name" value="PHD-TYPE DOMAIN-CONTAINING PROTEIN"/>
    <property type="match status" value="1"/>
</dbReference>
<reference evidence="1 2" key="1">
    <citation type="submission" date="2022-05" db="EMBL/GenBank/DDBJ databases">
        <authorList>
            <consortium name="Genoscope - CEA"/>
            <person name="William W."/>
        </authorList>
    </citation>
    <scope>NUCLEOTIDE SEQUENCE [LARGE SCALE GENOMIC DNA]</scope>
</reference>
<evidence type="ECO:0000313" key="1">
    <source>
        <dbReference type="EMBL" id="CAH3193125.1"/>
    </source>
</evidence>
<sequence length="157" mass="17640">MKSELDASIDNVPNDSFPDDYKLDLTVAKKLSKEIPAPSKAEMDQLFAKLSKSKNKPIALSLIPEYAGSYVCKSRTVPTTKDLFENKYLDLTYPDLLKVCQEIDIKITTEQITQVERDTITQAKGPIFSKIGLGELVLPSARLHHNLLFLGKLESWQ</sequence>
<dbReference type="Proteomes" id="UP001159427">
    <property type="component" value="Unassembled WGS sequence"/>
</dbReference>
<keyword evidence="2" id="KW-1185">Reference proteome</keyword>
<comment type="caution">
    <text evidence="1">The sequence shown here is derived from an EMBL/GenBank/DDBJ whole genome shotgun (WGS) entry which is preliminary data.</text>
</comment>
<name>A0ABN8SPD0_9CNID</name>
<protein>
    <submittedName>
        <fullName evidence="1">Uncharacterized protein</fullName>
    </submittedName>
</protein>
<evidence type="ECO:0000313" key="2">
    <source>
        <dbReference type="Proteomes" id="UP001159427"/>
    </source>
</evidence>
<dbReference type="PANTHER" id="PTHR47526">
    <property type="entry name" value="ATP-DEPENDENT DNA HELICASE"/>
    <property type="match status" value="1"/>
</dbReference>
<proteinExistence type="predicted"/>
<gene>
    <name evidence="1" type="ORF">PEVE_00025213</name>
</gene>